<gene>
    <name evidence="1" type="ORF">B0H17DRAFT_415466</name>
</gene>
<sequence length="302" mass="33449">MDQQWLCQFDIVEAFQRLKLDKPTSSHMLLDGPAQSSRFELPLEKFYCHRVTFTGGRLKIAFLQSILHQAHSLKPGDQLVILLFGHGGFDRESKVGKMECGESTNGQRCWVTRADVEDIFQKESCRGRVSVISNSCFAEYWASKHWDLFAAGRAEESTGPTPSDSDRSWGSPLCSSSVELAANTHGFTFHPDLKTPGLANHFSPPLPHSLQPLEAGEEPPRFSIESHDQHIAAANLPNVVEAVSYTTHNSTPDDVPMIHSFLPTIPDNTQTGWPAILGSKDDTNIHLEATVASPRGDKSFRL</sequence>
<evidence type="ECO:0000313" key="1">
    <source>
        <dbReference type="EMBL" id="KAJ7696040.1"/>
    </source>
</evidence>
<proteinExistence type="predicted"/>
<reference evidence="1" key="1">
    <citation type="submission" date="2023-03" db="EMBL/GenBank/DDBJ databases">
        <title>Massive genome expansion in bonnet fungi (Mycena s.s.) driven by repeated elements and novel gene families across ecological guilds.</title>
        <authorList>
            <consortium name="Lawrence Berkeley National Laboratory"/>
            <person name="Harder C.B."/>
            <person name="Miyauchi S."/>
            <person name="Viragh M."/>
            <person name="Kuo A."/>
            <person name="Thoen E."/>
            <person name="Andreopoulos B."/>
            <person name="Lu D."/>
            <person name="Skrede I."/>
            <person name="Drula E."/>
            <person name="Henrissat B."/>
            <person name="Morin E."/>
            <person name="Kohler A."/>
            <person name="Barry K."/>
            <person name="LaButti K."/>
            <person name="Morin E."/>
            <person name="Salamov A."/>
            <person name="Lipzen A."/>
            <person name="Mereny Z."/>
            <person name="Hegedus B."/>
            <person name="Baldrian P."/>
            <person name="Stursova M."/>
            <person name="Weitz H."/>
            <person name="Taylor A."/>
            <person name="Grigoriev I.V."/>
            <person name="Nagy L.G."/>
            <person name="Martin F."/>
            <person name="Kauserud H."/>
        </authorList>
    </citation>
    <scope>NUCLEOTIDE SEQUENCE</scope>
    <source>
        <strain evidence="1">CBHHK067</strain>
    </source>
</reference>
<comment type="caution">
    <text evidence="1">The sequence shown here is derived from an EMBL/GenBank/DDBJ whole genome shotgun (WGS) entry which is preliminary data.</text>
</comment>
<evidence type="ECO:0000313" key="2">
    <source>
        <dbReference type="Proteomes" id="UP001221757"/>
    </source>
</evidence>
<keyword evidence="2" id="KW-1185">Reference proteome</keyword>
<organism evidence="1 2">
    <name type="scientific">Mycena rosella</name>
    <name type="common">Pink bonnet</name>
    <name type="synonym">Agaricus rosellus</name>
    <dbReference type="NCBI Taxonomy" id="1033263"/>
    <lineage>
        <taxon>Eukaryota</taxon>
        <taxon>Fungi</taxon>
        <taxon>Dikarya</taxon>
        <taxon>Basidiomycota</taxon>
        <taxon>Agaricomycotina</taxon>
        <taxon>Agaricomycetes</taxon>
        <taxon>Agaricomycetidae</taxon>
        <taxon>Agaricales</taxon>
        <taxon>Marasmiineae</taxon>
        <taxon>Mycenaceae</taxon>
        <taxon>Mycena</taxon>
    </lineage>
</organism>
<dbReference type="EMBL" id="JARKIE010000036">
    <property type="protein sequence ID" value="KAJ7696040.1"/>
    <property type="molecule type" value="Genomic_DNA"/>
</dbReference>
<name>A0AAD7GI83_MYCRO</name>
<protein>
    <submittedName>
        <fullName evidence="1">Uncharacterized protein</fullName>
    </submittedName>
</protein>
<dbReference type="AlphaFoldDB" id="A0AAD7GI83"/>
<accession>A0AAD7GI83</accession>
<dbReference type="Proteomes" id="UP001221757">
    <property type="component" value="Unassembled WGS sequence"/>
</dbReference>